<dbReference type="Gene3D" id="1.10.533.10">
    <property type="entry name" value="Death Domain, Fas"/>
    <property type="match status" value="1"/>
</dbReference>
<sequence length="203" mass="23448">MYTNVSEETRERSEDVLMRRVLRSLWAKLKNGLKYTMGSIVDHLYQDDIITTELKEELGSKSKIDKPESLLNFIRERPAEQIQRFVDLLKLENKHLYDEFVKMKKFEEDAAALEQSAEIPAAQSCPVSSSLFTGARYPPSQSPVGLPIPSTESHEETLRKTEPFEETLRKTEPFEEKFKKAEPIEGTHKRADELPYVTQQISK</sequence>
<feature type="compositionally biased region" description="Basic and acidic residues" evidence="1">
    <location>
        <begin position="152"/>
        <end position="193"/>
    </location>
</feature>
<dbReference type="SUPFAM" id="SSF47986">
    <property type="entry name" value="DEATH domain"/>
    <property type="match status" value="1"/>
</dbReference>
<dbReference type="AlphaFoldDB" id="R7ULN0"/>
<proteinExistence type="predicted"/>
<protein>
    <recommendedName>
        <fullName evidence="2">CARD domain-containing protein</fullName>
    </recommendedName>
</protein>
<feature type="domain" description="CARD" evidence="2">
    <location>
        <begin position="14"/>
        <end position="104"/>
    </location>
</feature>
<dbReference type="CDD" id="cd01671">
    <property type="entry name" value="CARD"/>
    <property type="match status" value="1"/>
</dbReference>
<reference evidence="3 5" key="2">
    <citation type="journal article" date="2013" name="Nature">
        <title>Insights into bilaterian evolution from three spiralian genomes.</title>
        <authorList>
            <person name="Simakov O."/>
            <person name="Marletaz F."/>
            <person name="Cho S.J."/>
            <person name="Edsinger-Gonzales E."/>
            <person name="Havlak P."/>
            <person name="Hellsten U."/>
            <person name="Kuo D.H."/>
            <person name="Larsson T."/>
            <person name="Lv J."/>
            <person name="Arendt D."/>
            <person name="Savage R."/>
            <person name="Osoegawa K."/>
            <person name="de Jong P."/>
            <person name="Grimwood J."/>
            <person name="Chapman J.A."/>
            <person name="Shapiro H."/>
            <person name="Aerts A."/>
            <person name="Otillar R.P."/>
            <person name="Terry A.Y."/>
            <person name="Boore J.L."/>
            <person name="Grigoriev I.V."/>
            <person name="Lindberg D.R."/>
            <person name="Seaver E.C."/>
            <person name="Weisblat D.A."/>
            <person name="Putnam N.H."/>
            <person name="Rokhsar D.S."/>
        </authorList>
    </citation>
    <scope>NUCLEOTIDE SEQUENCE</scope>
    <source>
        <strain evidence="3 5">I ESC-2004</strain>
    </source>
</reference>
<evidence type="ECO:0000313" key="5">
    <source>
        <dbReference type="Proteomes" id="UP000014760"/>
    </source>
</evidence>
<dbReference type="EMBL" id="AMQN01022445">
    <property type="status" value="NOT_ANNOTATED_CDS"/>
    <property type="molecule type" value="Genomic_DNA"/>
</dbReference>
<dbReference type="EMBL" id="AMQN01022444">
    <property type="status" value="NOT_ANNOTATED_CDS"/>
    <property type="molecule type" value="Genomic_DNA"/>
</dbReference>
<accession>R7ULN0</accession>
<dbReference type="HOGENOM" id="CLU_105558_0_0_1"/>
<evidence type="ECO:0000256" key="1">
    <source>
        <dbReference type="SAM" id="MobiDB-lite"/>
    </source>
</evidence>
<dbReference type="EMBL" id="KB300142">
    <property type="protein sequence ID" value="ELU07095.1"/>
    <property type="molecule type" value="Genomic_DNA"/>
</dbReference>
<organism evidence="3">
    <name type="scientific">Capitella teleta</name>
    <name type="common">Polychaete worm</name>
    <dbReference type="NCBI Taxonomy" id="283909"/>
    <lineage>
        <taxon>Eukaryota</taxon>
        <taxon>Metazoa</taxon>
        <taxon>Spiralia</taxon>
        <taxon>Lophotrochozoa</taxon>
        <taxon>Annelida</taxon>
        <taxon>Polychaeta</taxon>
        <taxon>Sedentaria</taxon>
        <taxon>Scolecida</taxon>
        <taxon>Capitellidae</taxon>
        <taxon>Capitella</taxon>
    </lineage>
</organism>
<feature type="region of interest" description="Disordered" evidence="1">
    <location>
        <begin position="140"/>
        <end position="203"/>
    </location>
</feature>
<name>R7ULN0_CAPTE</name>
<reference evidence="5" key="1">
    <citation type="submission" date="2012-12" db="EMBL/GenBank/DDBJ databases">
        <authorList>
            <person name="Hellsten U."/>
            <person name="Grimwood J."/>
            <person name="Chapman J.A."/>
            <person name="Shapiro H."/>
            <person name="Aerts A."/>
            <person name="Otillar R.P."/>
            <person name="Terry A.Y."/>
            <person name="Boore J.L."/>
            <person name="Simakov O."/>
            <person name="Marletaz F."/>
            <person name="Cho S.-J."/>
            <person name="Edsinger-Gonzales E."/>
            <person name="Havlak P."/>
            <person name="Kuo D.-H."/>
            <person name="Larsson T."/>
            <person name="Lv J."/>
            <person name="Arendt D."/>
            <person name="Savage R."/>
            <person name="Osoegawa K."/>
            <person name="de Jong P."/>
            <person name="Lindberg D.R."/>
            <person name="Seaver E.C."/>
            <person name="Weisblat D.A."/>
            <person name="Putnam N.H."/>
            <person name="Grigoriev I.V."/>
            <person name="Rokhsar D.S."/>
        </authorList>
    </citation>
    <scope>NUCLEOTIDE SEQUENCE</scope>
    <source>
        <strain evidence="5">I ESC-2004</strain>
    </source>
</reference>
<dbReference type="Proteomes" id="UP000014760">
    <property type="component" value="Unassembled WGS sequence"/>
</dbReference>
<evidence type="ECO:0000313" key="4">
    <source>
        <dbReference type="EnsemblMetazoa" id="CapteP205234"/>
    </source>
</evidence>
<dbReference type="GO" id="GO:0042981">
    <property type="term" value="P:regulation of apoptotic process"/>
    <property type="evidence" value="ECO:0007669"/>
    <property type="project" value="InterPro"/>
</dbReference>
<keyword evidence="5" id="KW-1185">Reference proteome</keyword>
<dbReference type="EnsemblMetazoa" id="CapteT205234">
    <property type="protein sequence ID" value="CapteP205234"/>
    <property type="gene ID" value="CapteG205234"/>
</dbReference>
<feature type="non-terminal residue" evidence="3">
    <location>
        <position position="203"/>
    </location>
</feature>
<gene>
    <name evidence="3" type="ORF">CAPTEDRAFT_205234</name>
</gene>
<evidence type="ECO:0000313" key="3">
    <source>
        <dbReference type="EMBL" id="ELU07095.1"/>
    </source>
</evidence>
<reference evidence="4" key="3">
    <citation type="submission" date="2015-06" db="UniProtKB">
        <authorList>
            <consortium name="EnsemblMetazoa"/>
        </authorList>
    </citation>
    <scope>IDENTIFICATION</scope>
</reference>
<dbReference type="InterPro" id="IPR011029">
    <property type="entry name" value="DEATH-like_dom_sf"/>
</dbReference>
<dbReference type="Pfam" id="PF00619">
    <property type="entry name" value="CARD"/>
    <property type="match status" value="1"/>
</dbReference>
<dbReference type="InterPro" id="IPR001315">
    <property type="entry name" value="CARD"/>
</dbReference>
<evidence type="ECO:0000259" key="2">
    <source>
        <dbReference type="PROSITE" id="PS50209"/>
    </source>
</evidence>
<dbReference type="PROSITE" id="PS50209">
    <property type="entry name" value="CARD"/>
    <property type="match status" value="1"/>
</dbReference>